<organism evidence="2 3">
    <name type="scientific">Aphanizomenon flos-aquae WA102</name>
    <dbReference type="NCBI Taxonomy" id="1710896"/>
    <lineage>
        <taxon>Bacteria</taxon>
        <taxon>Bacillati</taxon>
        <taxon>Cyanobacteriota</taxon>
        <taxon>Cyanophyceae</taxon>
        <taxon>Nostocales</taxon>
        <taxon>Aphanizomenonaceae</taxon>
        <taxon>Aphanizomenon</taxon>
    </lineage>
</organism>
<evidence type="ECO:0000313" key="2">
    <source>
        <dbReference type="EMBL" id="OBQ45258.1"/>
    </source>
</evidence>
<feature type="transmembrane region" description="Helical" evidence="1">
    <location>
        <begin position="6"/>
        <end position="29"/>
    </location>
</feature>
<name>A0A1B7X7F6_APHFL</name>
<evidence type="ECO:0000313" key="3">
    <source>
        <dbReference type="Proteomes" id="UP000092093"/>
    </source>
</evidence>
<dbReference type="AlphaFoldDB" id="A0A1B7X7F6"/>
<keyword evidence="1" id="KW-1133">Transmembrane helix</keyword>
<dbReference type="Proteomes" id="UP000092093">
    <property type="component" value="Unassembled WGS sequence"/>
</dbReference>
<evidence type="ECO:0000256" key="1">
    <source>
        <dbReference type="SAM" id="Phobius"/>
    </source>
</evidence>
<dbReference type="EMBL" id="LJOW01000006">
    <property type="protein sequence ID" value="OBQ45258.1"/>
    <property type="molecule type" value="Genomic_DNA"/>
</dbReference>
<keyword evidence="1" id="KW-0812">Transmembrane</keyword>
<keyword evidence="1" id="KW-0472">Membrane</keyword>
<proteinExistence type="predicted"/>
<gene>
    <name evidence="2" type="ORF">AN484_02695</name>
</gene>
<accession>A0A1B7X7F6</accession>
<sequence length="142" mass="15550">MNINQIVNITFCSVILTLSIPVFMPNLVFANSHYLKDSKQETTINLTEDDLQEDLLLKINTANNFAGNIKINGKNIQKIEGNSTKISIFKLLQKGKNILEINGVQKSTGANLQVELIGTNTQISQESGGSGNIQHTLVINVP</sequence>
<dbReference type="PATRIC" id="fig|1710896.3.peg.6353"/>
<comment type="caution">
    <text evidence="2">The sequence shown here is derived from an EMBL/GenBank/DDBJ whole genome shotgun (WGS) entry which is preliminary data.</text>
</comment>
<reference evidence="2 3" key="1">
    <citation type="submission" date="2015-09" db="EMBL/GenBank/DDBJ databases">
        <title>Aphanizomenon flos-aquae WA102.</title>
        <authorList>
            <person name="Driscoll C."/>
        </authorList>
    </citation>
    <scope>NUCLEOTIDE SEQUENCE [LARGE SCALE GENOMIC DNA]</scope>
    <source>
        <strain evidence="2">WA102</strain>
    </source>
</reference>
<protein>
    <submittedName>
        <fullName evidence="2">Uncharacterized protein</fullName>
    </submittedName>
</protein>